<evidence type="ECO:0000256" key="2">
    <source>
        <dbReference type="ARBA" id="ARBA00011738"/>
    </source>
</evidence>
<evidence type="ECO:0000256" key="6">
    <source>
        <dbReference type="ARBA" id="ARBA00022801"/>
    </source>
</evidence>
<dbReference type="GO" id="GO:0005829">
    <property type="term" value="C:cytosol"/>
    <property type="evidence" value="ECO:0007669"/>
    <property type="project" value="TreeGrafter"/>
</dbReference>
<proteinExistence type="inferred from homology"/>
<dbReference type="InterPro" id="IPR000672">
    <property type="entry name" value="THF_DH/CycHdrlase"/>
</dbReference>
<sequence>MAQIIDGKKISSEIKEEIKSVCSQLVKEKKQLPGLVTILVGNNPASKAYVNSKAKSCNEVGMVSKIEILDESISEEELISLINRFNNDKNYHGILVQLPLPKYINESNVIKSIIPEKDVDGFHPINVGKLVIGEETLIPCTPYGILELLKRYNIETKGKHVVVVGRSNIVGKPIANLLLQKRDGANAVVTIVHSAAKNISFYTKQADILIAAIGSPKFIKAEMLKENVVVIDVGINRVEDANSPKGYKIIGDVDFDEVSKIASFITPVPGGVGPMTIAMLLKNTLIAYKHLTKNIE</sequence>
<dbReference type="GO" id="GO:0004477">
    <property type="term" value="F:methenyltetrahydrofolate cyclohydrolase activity"/>
    <property type="evidence" value="ECO:0007669"/>
    <property type="project" value="UniProtKB-UniRule"/>
</dbReference>
<keyword evidence="10 12" id="KW-0486">Methionine biosynthesis</keyword>
<comment type="catalytic activity">
    <reaction evidence="12">
        <text>(6R)-5,10-methenyltetrahydrofolate + H2O = (6R)-10-formyltetrahydrofolate + H(+)</text>
        <dbReference type="Rhea" id="RHEA:23700"/>
        <dbReference type="ChEBI" id="CHEBI:15377"/>
        <dbReference type="ChEBI" id="CHEBI:15378"/>
        <dbReference type="ChEBI" id="CHEBI:57455"/>
        <dbReference type="ChEBI" id="CHEBI:195366"/>
        <dbReference type="EC" id="3.5.4.9"/>
    </reaction>
</comment>
<comment type="function">
    <text evidence="12">Catalyzes the oxidation of 5,10-methylenetetrahydrofolate to 5,10-methenyltetrahydrofolate and then the hydrolysis of 5,10-methenyltetrahydrofolate to 10-formyltetrahydrofolate.</text>
</comment>
<comment type="subunit">
    <text evidence="2 12">Homodimer.</text>
</comment>
<dbReference type="EC" id="3.5.4.9" evidence="12"/>
<dbReference type="Pfam" id="PF00763">
    <property type="entry name" value="THF_DHG_CYH"/>
    <property type="match status" value="1"/>
</dbReference>
<evidence type="ECO:0000256" key="9">
    <source>
        <dbReference type="ARBA" id="ARBA00023102"/>
    </source>
</evidence>
<dbReference type="InterPro" id="IPR036291">
    <property type="entry name" value="NAD(P)-bd_dom_sf"/>
</dbReference>
<dbReference type="InterPro" id="IPR046346">
    <property type="entry name" value="Aminoacid_DH-like_N_sf"/>
</dbReference>
<keyword evidence="16" id="KW-1185">Reference proteome</keyword>
<keyword evidence="9 12" id="KW-0368">Histidine biosynthesis</keyword>
<evidence type="ECO:0000256" key="10">
    <source>
        <dbReference type="ARBA" id="ARBA00023167"/>
    </source>
</evidence>
<dbReference type="PANTHER" id="PTHR48099:SF5">
    <property type="entry name" value="C-1-TETRAHYDROFOLATE SYNTHASE, CYTOPLASMIC"/>
    <property type="match status" value="1"/>
</dbReference>
<feature type="domain" description="Tetrahydrofolate dehydrogenase/cyclohydrolase NAD(P)-binding" evidence="14">
    <location>
        <begin position="139"/>
        <end position="290"/>
    </location>
</feature>
<evidence type="ECO:0000259" key="13">
    <source>
        <dbReference type="Pfam" id="PF00763"/>
    </source>
</evidence>
<comment type="pathway">
    <text evidence="1 12">One-carbon metabolism; tetrahydrofolate interconversion.</text>
</comment>
<dbReference type="GO" id="GO:0035999">
    <property type="term" value="P:tetrahydrofolate interconversion"/>
    <property type="evidence" value="ECO:0007669"/>
    <property type="project" value="UniProtKB-UniRule"/>
</dbReference>
<organism evidence="15 16">
    <name type="scientific">Stygiobacter electus</name>
    <dbReference type="NCBI Taxonomy" id="3032292"/>
    <lineage>
        <taxon>Bacteria</taxon>
        <taxon>Pseudomonadati</taxon>
        <taxon>Ignavibacteriota</taxon>
        <taxon>Ignavibacteria</taxon>
        <taxon>Ignavibacteriales</taxon>
        <taxon>Melioribacteraceae</taxon>
        <taxon>Stygiobacter</taxon>
    </lineage>
</organism>
<accession>A0AAE3P185</accession>
<comment type="similarity">
    <text evidence="12">Belongs to the tetrahydrofolate dehydrogenase/cyclohydrolase family.</text>
</comment>
<dbReference type="EC" id="1.5.1.5" evidence="12"/>
<evidence type="ECO:0000256" key="5">
    <source>
        <dbReference type="ARBA" id="ARBA00022755"/>
    </source>
</evidence>
<comment type="caution">
    <text evidence="12">Lacks conserved residue(s) required for the propagation of feature annotation.</text>
</comment>
<dbReference type="NCBIfam" id="NF010783">
    <property type="entry name" value="PRK14186.1"/>
    <property type="match status" value="1"/>
</dbReference>
<evidence type="ECO:0000259" key="14">
    <source>
        <dbReference type="Pfam" id="PF02882"/>
    </source>
</evidence>
<protein>
    <recommendedName>
        <fullName evidence="12">Bifunctional protein FolD</fullName>
    </recommendedName>
    <domain>
        <recommendedName>
            <fullName evidence="12">Methylenetetrahydrofolate dehydrogenase</fullName>
            <ecNumber evidence="12">1.5.1.5</ecNumber>
        </recommendedName>
    </domain>
    <domain>
        <recommendedName>
            <fullName evidence="12">Methenyltetrahydrofolate cyclohydrolase</fullName>
            <ecNumber evidence="12">3.5.4.9</ecNumber>
        </recommendedName>
    </domain>
</protein>
<comment type="catalytic activity">
    <reaction evidence="12">
        <text>(6R)-5,10-methylene-5,6,7,8-tetrahydrofolate + NADP(+) = (6R)-5,10-methenyltetrahydrofolate + NADPH</text>
        <dbReference type="Rhea" id="RHEA:22812"/>
        <dbReference type="ChEBI" id="CHEBI:15636"/>
        <dbReference type="ChEBI" id="CHEBI:57455"/>
        <dbReference type="ChEBI" id="CHEBI:57783"/>
        <dbReference type="ChEBI" id="CHEBI:58349"/>
        <dbReference type="EC" id="1.5.1.5"/>
    </reaction>
</comment>
<evidence type="ECO:0000256" key="11">
    <source>
        <dbReference type="ARBA" id="ARBA00023268"/>
    </source>
</evidence>
<dbReference type="FunFam" id="3.40.50.10860:FF:000005">
    <property type="entry name" value="C-1-tetrahydrofolate synthase, cytoplasmic, putative"/>
    <property type="match status" value="1"/>
</dbReference>
<dbReference type="InterPro" id="IPR020631">
    <property type="entry name" value="THF_DH/CycHdrlase_NAD-bd_dom"/>
</dbReference>
<dbReference type="Proteomes" id="UP001221302">
    <property type="component" value="Unassembled WGS sequence"/>
</dbReference>
<reference evidence="15" key="1">
    <citation type="submission" date="2023-03" db="EMBL/GenBank/DDBJ databases">
        <title>Stygiobacter electus gen. nov., sp. nov., facultatively anaerobic thermotolerant bacterium of the class Ignavibacteria from a well of Yessentuki mineral water deposit.</title>
        <authorList>
            <person name="Podosokorskaya O.A."/>
            <person name="Elcheninov A.G."/>
            <person name="Petrova N.F."/>
            <person name="Zavarzina D.G."/>
            <person name="Kublanov I.V."/>
            <person name="Merkel A.Y."/>
        </authorList>
    </citation>
    <scope>NUCLEOTIDE SEQUENCE</scope>
    <source>
        <strain evidence="15">09-Me</strain>
    </source>
</reference>
<evidence type="ECO:0000256" key="7">
    <source>
        <dbReference type="ARBA" id="ARBA00022857"/>
    </source>
</evidence>
<dbReference type="GO" id="GO:0009086">
    <property type="term" value="P:methionine biosynthetic process"/>
    <property type="evidence" value="ECO:0007669"/>
    <property type="project" value="UniProtKB-KW"/>
</dbReference>
<dbReference type="GO" id="GO:0006164">
    <property type="term" value="P:purine nucleotide biosynthetic process"/>
    <property type="evidence" value="ECO:0007669"/>
    <property type="project" value="UniProtKB-KW"/>
</dbReference>
<dbReference type="RefSeq" id="WP_321535624.1">
    <property type="nucleotide sequence ID" value="NZ_JARGDL010000007.1"/>
</dbReference>
<dbReference type="FunFam" id="3.40.50.720:FF:000189">
    <property type="entry name" value="Bifunctional protein FolD"/>
    <property type="match status" value="1"/>
</dbReference>
<keyword evidence="5 12" id="KW-0658">Purine biosynthesis</keyword>
<evidence type="ECO:0000256" key="4">
    <source>
        <dbReference type="ARBA" id="ARBA00022605"/>
    </source>
</evidence>
<dbReference type="InterPro" id="IPR020630">
    <property type="entry name" value="THF_DH/CycHdrlase_cat_dom"/>
</dbReference>
<evidence type="ECO:0000256" key="8">
    <source>
        <dbReference type="ARBA" id="ARBA00023002"/>
    </source>
</evidence>
<dbReference type="HAMAP" id="MF_01576">
    <property type="entry name" value="THF_DHG_CYH"/>
    <property type="match status" value="1"/>
</dbReference>
<dbReference type="Gene3D" id="3.40.50.10860">
    <property type="entry name" value="Leucine Dehydrogenase, chain A, domain 1"/>
    <property type="match status" value="1"/>
</dbReference>
<dbReference type="PRINTS" id="PR00085">
    <property type="entry name" value="THFDHDRGNASE"/>
</dbReference>
<keyword evidence="8 12" id="KW-0560">Oxidoreductase</keyword>
<dbReference type="AlphaFoldDB" id="A0AAE3P185"/>
<evidence type="ECO:0000313" key="15">
    <source>
        <dbReference type="EMBL" id="MDF1611857.1"/>
    </source>
</evidence>
<evidence type="ECO:0000256" key="3">
    <source>
        <dbReference type="ARBA" id="ARBA00022563"/>
    </source>
</evidence>
<dbReference type="PROSITE" id="PS00767">
    <property type="entry name" value="THF_DHG_CYH_2"/>
    <property type="match status" value="1"/>
</dbReference>
<dbReference type="Pfam" id="PF02882">
    <property type="entry name" value="THF_DHG_CYH_C"/>
    <property type="match status" value="1"/>
</dbReference>
<evidence type="ECO:0000256" key="12">
    <source>
        <dbReference type="HAMAP-Rule" id="MF_01576"/>
    </source>
</evidence>
<dbReference type="PANTHER" id="PTHR48099">
    <property type="entry name" value="C-1-TETRAHYDROFOLATE SYNTHASE, CYTOPLASMIC-RELATED"/>
    <property type="match status" value="1"/>
</dbReference>
<keyword evidence="4 12" id="KW-0028">Amino-acid biosynthesis</keyword>
<dbReference type="Gene3D" id="3.40.50.720">
    <property type="entry name" value="NAD(P)-binding Rossmann-like Domain"/>
    <property type="match status" value="1"/>
</dbReference>
<dbReference type="GO" id="GO:0000105">
    <property type="term" value="P:L-histidine biosynthetic process"/>
    <property type="evidence" value="ECO:0007669"/>
    <property type="project" value="UniProtKB-KW"/>
</dbReference>
<name>A0AAE3P185_9BACT</name>
<feature type="binding site" evidence="12">
    <location>
        <begin position="165"/>
        <end position="167"/>
    </location>
    <ligand>
        <name>NADP(+)</name>
        <dbReference type="ChEBI" id="CHEBI:58349"/>
    </ligand>
</feature>
<dbReference type="GO" id="GO:0004488">
    <property type="term" value="F:methylenetetrahydrofolate dehydrogenase (NADP+) activity"/>
    <property type="evidence" value="ECO:0007669"/>
    <property type="project" value="UniProtKB-UniRule"/>
</dbReference>
<dbReference type="SUPFAM" id="SSF53223">
    <property type="entry name" value="Aminoacid dehydrogenase-like, N-terminal domain"/>
    <property type="match status" value="1"/>
</dbReference>
<keyword evidence="7 12" id="KW-0521">NADP</keyword>
<comment type="caution">
    <text evidence="15">The sequence shown here is derived from an EMBL/GenBank/DDBJ whole genome shotgun (WGS) entry which is preliminary data.</text>
</comment>
<gene>
    <name evidence="12 15" type="primary">folD</name>
    <name evidence="15" type="ORF">P0M35_06830</name>
</gene>
<keyword evidence="11 12" id="KW-0511">Multifunctional enzyme</keyword>
<evidence type="ECO:0000313" key="16">
    <source>
        <dbReference type="Proteomes" id="UP001221302"/>
    </source>
</evidence>
<dbReference type="CDD" id="cd01080">
    <property type="entry name" value="NAD_bind_m-THF_DH_Cyclohyd"/>
    <property type="match status" value="1"/>
</dbReference>
<feature type="binding site" evidence="12">
    <location>
        <position position="235"/>
    </location>
    <ligand>
        <name>NADP(+)</name>
        <dbReference type="ChEBI" id="CHEBI:58349"/>
    </ligand>
</feature>
<keyword evidence="6 12" id="KW-0378">Hydrolase</keyword>
<evidence type="ECO:0000256" key="1">
    <source>
        <dbReference type="ARBA" id="ARBA00004777"/>
    </source>
</evidence>
<dbReference type="SUPFAM" id="SSF51735">
    <property type="entry name" value="NAD(P)-binding Rossmann-fold domains"/>
    <property type="match status" value="1"/>
</dbReference>
<keyword evidence="3 12" id="KW-0554">One-carbon metabolism</keyword>
<dbReference type="EMBL" id="JARGDL010000007">
    <property type="protein sequence ID" value="MDF1611857.1"/>
    <property type="molecule type" value="Genomic_DNA"/>
</dbReference>
<dbReference type="InterPro" id="IPR020867">
    <property type="entry name" value="THF_DH/CycHdrlase_CS"/>
</dbReference>
<feature type="domain" description="Tetrahydrofolate dehydrogenase/cyclohydrolase catalytic" evidence="13">
    <location>
        <begin position="5"/>
        <end position="120"/>
    </location>
</feature>